<dbReference type="Pfam" id="PF13445">
    <property type="entry name" value="zf-RING_UBOX"/>
    <property type="match status" value="1"/>
</dbReference>
<dbReference type="GO" id="GO:0006511">
    <property type="term" value="P:ubiquitin-dependent protein catabolic process"/>
    <property type="evidence" value="ECO:0007669"/>
    <property type="project" value="InterPro"/>
</dbReference>
<keyword evidence="10" id="KW-0472">Membrane</keyword>
<dbReference type="Gene3D" id="3.30.40.10">
    <property type="entry name" value="Zinc/RING finger domain, C3HC4 (zinc finger)"/>
    <property type="match status" value="1"/>
</dbReference>
<evidence type="ECO:0000256" key="4">
    <source>
        <dbReference type="ARBA" id="ARBA00012483"/>
    </source>
</evidence>
<comment type="subcellular location">
    <subcellularLocation>
        <location evidence="2">Endomembrane system</location>
    </subcellularLocation>
</comment>
<comment type="caution">
    <text evidence="14">The sequence shown here is derived from an EMBL/GenBank/DDBJ whole genome shotgun (WGS) entry which is preliminary data.</text>
</comment>
<dbReference type="PROSITE" id="PS00518">
    <property type="entry name" value="ZF_RING_1"/>
    <property type="match status" value="1"/>
</dbReference>
<evidence type="ECO:0000256" key="2">
    <source>
        <dbReference type="ARBA" id="ARBA00004308"/>
    </source>
</evidence>
<keyword evidence="9" id="KW-0862">Zinc</keyword>
<keyword evidence="6" id="KW-0479">Metal-binding</keyword>
<dbReference type="GO" id="GO:0008270">
    <property type="term" value="F:zinc ion binding"/>
    <property type="evidence" value="ECO:0007669"/>
    <property type="project" value="UniProtKB-KW"/>
</dbReference>
<evidence type="ECO:0000256" key="6">
    <source>
        <dbReference type="ARBA" id="ARBA00022723"/>
    </source>
</evidence>
<feature type="region of interest" description="Disordered" evidence="12">
    <location>
        <begin position="84"/>
        <end position="125"/>
    </location>
</feature>
<proteinExistence type="predicted"/>
<accession>A0AAV1HZL4</accession>
<evidence type="ECO:0000256" key="11">
    <source>
        <dbReference type="PROSITE-ProRule" id="PRU00175"/>
    </source>
</evidence>
<dbReference type="EMBL" id="CAUYUE010000003">
    <property type="protein sequence ID" value="CAK0752901.1"/>
    <property type="molecule type" value="Genomic_DNA"/>
</dbReference>
<dbReference type="PROSITE" id="PS50089">
    <property type="entry name" value="ZF_RING_2"/>
    <property type="match status" value="1"/>
</dbReference>
<evidence type="ECO:0000313" key="15">
    <source>
        <dbReference type="Proteomes" id="UP001314263"/>
    </source>
</evidence>
<dbReference type="InterPro" id="IPR045103">
    <property type="entry name" value="RNF5/RNF185-like"/>
</dbReference>
<keyword evidence="7 11" id="KW-0863">Zinc-finger</keyword>
<evidence type="ECO:0000256" key="5">
    <source>
        <dbReference type="ARBA" id="ARBA00022679"/>
    </source>
</evidence>
<dbReference type="AlphaFoldDB" id="A0AAV1HZL4"/>
<dbReference type="InterPro" id="IPR001841">
    <property type="entry name" value="Znf_RING"/>
</dbReference>
<dbReference type="SMART" id="SM00184">
    <property type="entry name" value="RING"/>
    <property type="match status" value="1"/>
</dbReference>
<protein>
    <recommendedName>
        <fullName evidence="4">RING-type E3 ubiquitin transferase</fullName>
        <ecNumber evidence="4">2.3.2.27</ecNumber>
    </recommendedName>
</protein>
<dbReference type="PANTHER" id="PTHR12313">
    <property type="entry name" value="E3 UBIQUITIN-PROTEIN LIGASE RNF5-RELATED"/>
    <property type="match status" value="1"/>
</dbReference>
<keyword evidence="8" id="KW-0833">Ubl conjugation pathway</keyword>
<evidence type="ECO:0000256" key="12">
    <source>
        <dbReference type="SAM" id="MobiDB-lite"/>
    </source>
</evidence>
<evidence type="ECO:0000256" key="8">
    <source>
        <dbReference type="ARBA" id="ARBA00022786"/>
    </source>
</evidence>
<evidence type="ECO:0000256" key="10">
    <source>
        <dbReference type="ARBA" id="ARBA00023136"/>
    </source>
</evidence>
<dbReference type="InterPro" id="IPR027370">
    <property type="entry name" value="Znf-RING_euk"/>
</dbReference>
<evidence type="ECO:0000313" key="14">
    <source>
        <dbReference type="EMBL" id="CAK0752901.1"/>
    </source>
</evidence>
<evidence type="ECO:0000256" key="3">
    <source>
        <dbReference type="ARBA" id="ARBA00004906"/>
    </source>
</evidence>
<keyword evidence="5" id="KW-0808">Transferase</keyword>
<evidence type="ECO:0000256" key="1">
    <source>
        <dbReference type="ARBA" id="ARBA00000900"/>
    </source>
</evidence>
<name>A0AAV1HZL4_9CHLO</name>
<organism evidence="14 15">
    <name type="scientific">Coccomyxa viridis</name>
    <dbReference type="NCBI Taxonomy" id="1274662"/>
    <lineage>
        <taxon>Eukaryota</taxon>
        <taxon>Viridiplantae</taxon>
        <taxon>Chlorophyta</taxon>
        <taxon>core chlorophytes</taxon>
        <taxon>Trebouxiophyceae</taxon>
        <taxon>Trebouxiophyceae incertae sedis</taxon>
        <taxon>Coccomyxaceae</taxon>
        <taxon>Coccomyxa</taxon>
    </lineage>
</organism>
<gene>
    <name evidence="14" type="ORF">CVIRNUC_002180</name>
</gene>
<comment type="catalytic activity">
    <reaction evidence="1">
        <text>S-ubiquitinyl-[E2 ubiquitin-conjugating enzyme]-L-cysteine + [acceptor protein]-L-lysine = [E2 ubiquitin-conjugating enzyme]-L-cysteine + N(6)-ubiquitinyl-[acceptor protein]-L-lysine.</text>
        <dbReference type="EC" id="2.3.2.27"/>
    </reaction>
</comment>
<comment type="pathway">
    <text evidence="3">Protein modification; protein ubiquitination.</text>
</comment>
<evidence type="ECO:0000256" key="9">
    <source>
        <dbReference type="ARBA" id="ARBA00022833"/>
    </source>
</evidence>
<sequence length="189" mass="20509">MEPNAVTVEDTAPSRALAVAQKDDAPECSAFECNICYDVAESPVVTMCGHLYCWPCLYRWMQVQAHCQVCPVCKAGIEQSKVIPIYGRGGDNSDPRQMSVSAKPEDQDSPVPNRPPGQRMAPVQRGTTSMLPGGLNPQQGIGIIPTLFGIHQGHGGISEPLTAEQQHQAFLSRLLLMLGSFVIMCLLLF</sequence>
<dbReference type="InterPro" id="IPR017907">
    <property type="entry name" value="Znf_RING_CS"/>
</dbReference>
<dbReference type="InterPro" id="IPR013083">
    <property type="entry name" value="Znf_RING/FYVE/PHD"/>
</dbReference>
<dbReference type="Proteomes" id="UP001314263">
    <property type="component" value="Unassembled WGS sequence"/>
</dbReference>
<evidence type="ECO:0000259" key="13">
    <source>
        <dbReference type="PROSITE" id="PS50089"/>
    </source>
</evidence>
<feature type="domain" description="RING-type" evidence="13">
    <location>
        <begin position="33"/>
        <end position="74"/>
    </location>
</feature>
<dbReference type="GO" id="GO:0061630">
    <property type="term" value="F:ubiquitin protein ligase activity"/>
    <property type="evidence" value="ECO:0007669"/>
    <property type="project" value="UniProtKB-EC"/>
</dbReference>
<dbReference type="SUPFAM" id="SSF57850">
    <property type="entry name" value="RING/U-box"/>
    <property type="match status" value="1"/>
</dbReference>
<evidence type="ECO:0000256" key="7">
    <source>
        <dbReference type="ARBA" id="ARBA00022771"/>
    </source>
</evidence>
<dbReference type="GO" id="GO:0005783">
    <property type="term" value="C:endoplasmic reticulum"/>
    <property type="evidence" value="ECO:0007669"/>
    <property type="project" value="InterPro"/>
</dbReference>
<reference evidence="14 15" key="1">
    <citation type="submission" date="2023-10" db="EMBL/GenBank/DDBJ databases">
        <authorList>
            <person name="Maclean D."/>
            <person name="Macfadyen A."/>
        </authorList>
    </citation>
    <scope>NUCLEOTIDE SEQUENCE [LARGE SCALE GENOMIC DNA]</scope>
</reference>
<dbReference type="EC" id="2.3.2.27" evidence="4"/>
<keyword evidence="15" id="KW-1185">Reference proteome</keyword>